<keyword evidence="6" id="KW-0067">ATP-binding</keyword>
<dbReference type="SMART" id="SM00220">
    <property type="entry name" value="S_TKc"/>
    <property type="match status" value="1"/>
</dbReference>
<dbReference type="InterPro" id="IPR017441">
    <property type="entry name" value="Protein_kinase_ATP_BS"/>
</dbReference>
<keyword evidence="5 7" id="KW-0472">Membrane</keyword>
<dbReference type="GO" id="GO:0005524">
    <property type="term" value="F:ATP binding"/>
    <property type="evidence" value="ECO:0007669"/>
    <property type="project" value="UniProtKB-UniRule"/>
</dbReference>
<protein>
    <recommendedName>
        <fullName evidence="8">Protein kinase domain-containing protein</fullName>
    </recommendedName>
</protein>
<evidence type="ECO:0000256" key="4">
    <source>
        <dbReference type="ARBA" id="ARBA00022989"/>
    </source>
</evidence>
<dbReference type="InterPro" id="IPR011009">
    <property type="entry name" value="Kinase-like_dom_sf"/>
</dbReference>
<dbReference type="GO" id="GO:0016020">
    <property type="term" value="C:membrane"/>
    <property type="evidence" value="ECO:0007669"/>
    <property type="project" value="UniProtKB-SubCell"/>
</dbReference>
<keyword evidence="6" id="KW-0547">Nucleotide-binding</keyword>
<dbReference type="Gene3D" id="3.30.200.20">
    <property type="entry name" value="Phosphorylase Kinase, domain 1"/>
    <property type="match status" value="1"/>
</dbReference>
<sequence length="308" mass="34221">MDYSGQIKQLSWSERSRQWNDNNARFMLFVGLLAPAMTITMWLVIVCRAFSQPLNTTGTIRIILKGVGVGCESTCLEFCSRTAYAFENNQCSIWIGDLLNLQLLGQDDNTPGRLLLGLMMFIILKARRRTSISTESASGSLVIFGYGDLEKATKNFSEKLGKGGFGTAFKGTLPDGSIIAVKKLESINQGEKQFCAEIRFWPSKACRTRVYSRVLTTMRGTVGFLAPEWILGVAITTKADVYSFGMMLLELVSGRRNFEHTSDEESTPFPVWAAQQVSEGNDLLKLLDNRLNGNADLEELCRTCKVAC</sequence>
<feature type="domain" description="Protein kinase" evidence="8">
    <location>
        <begin position="154"/>
        <end position="305"/>
    </location>
</feature>
<comment type="subcellular location">
    <subcellularLocation>
        <location evidence="1">Membrane</location>
        <topology evidence="1">Single-pass membrane protein</topology>
    </subcellularLocation>
</comment>
<evidence type="ECO:0000256" key="1">
    <source>
        <dbReference type="ARBA" id="ARBA00004167"/>
    </source>
</evidence>
<keyword evidence="10" id="KW-1185">Reference proteome</keyword>
<keyword evidence="2 7" id="KW-0812">Transmembrane</keyword>
<dbReference type="AlphaFoldDB" id="A0A6A2WFG0"/>
<feature type="binding site" evidence="6">
    <location>
        <position position="183"/>
    </location>
    <ligand>
        <name>ATP</name>
        <dbReference type="ChEBI" id="CHEBI:30616"/>
    </ligand>
</feature>
<feature type="transmembrane region" description="Helical" evidence="7">
    <location>
        <begin position="26"/>
        <end position="45"/>
    </location>
</feature>
<gene>
    <name evidence="9" type="ORF">F3Y22_tig00117040pilonHSYRG00035</name>
</gene>
<comment type="caution">
    <text evidence="9">The sequence shown here is derived from an EMBL/GenBank/DDBJ whole genome shotgun (WGS) entry which is preliminary data.</text>
</comment>
<dbReference type="Gene3D" id="1.10.510.10">
    <property type="entry name" value="Transferase(Phosphotransferase) domain 1"/>
    <property type="match status" value="1"/>
</dbReference>
<evidence type="ECO:0000256" key="6">
    <source>
        <dbReference type="PROSITE-ProRule" id="PRU10141"/>
    </source>
</evidence>
<dbReference type="GO" id="GO:0004672">
    <property type="term" value="F:protein kinase activity"/>
    <property type="evidence" value="ECO:0007669"/>
    <property type="project" value="InterPro"/>
</dbReference>
<evidence type="ECO:0000313" key="9">
    <source>
        <dbReference type="EMBL" id="KAE8654815.1"/>
    </source>
</evidence>
<keyword evidence="4 7" id="KW-1133">Transmembrane helix</keyword>
<dbReference type="SUPFAM" id="SSF56112">
    <property type="entry name" value="Protein kinase-like (PK-like)"/>
    <property type="match status" value="1"/>
</dbReference>
<evidence type="ECO:0000256" key="7">
    <source>
        <dbReference type="SAM" id="Phobius"/>
    </source>
</evidence>
<dbReference type="EMBL" id="VEPZ02001784">
    <property type="protein sequence ID" value="KAE8654815.1"/>
    <property type="molecule type" value="Genomic_DNA"/>
</dbReference>
<reference evidence="9" key="1">
    <citation type="submission" date="2019-09" db="EMBL/GenBank/DDBJ databases">
        <title>Draft genome information of white flower Hibiscus syriacus.</title>
        <authorList>
            <person name="Kim Y.-M."/>
        </authorList>
    </citation>
    <scope>NUCLEOTIDE SEQUENCE [LARGE SCALE GENOMIC DNA]</scope>
    <source>
        <strain evidence="9">YM2019G1</strain>
    </source>
</reference>
<accession>A0A6A2WFG0</accession>
<dbReference type="PROSITE" id="PS00107">
    <property type="entry name" value="PROTEIN_KINASE_ATP"/>
    <property type="match status" value="1"/>
</dbReference>
<name>A0A6A2WFG0_HIBSY</name>
<keyword evidence="3" id="KW-0732">Signal</keyword>
<evidence type="ECO:0000256" key="5">
    <source>
        <dbReference type="ARBA" id="ARBA00023136"/>
    </source>
</evidence>
<dbReference type="Pfam" id="PF00069">
    <property type="entry name" value="Pkinase"/>
    <property type="match status" value="1"/>
</dbReference>
<dbReference type="Pfam" id="PF08276">
    <property type="entry name" value="PAN_2"/>
    <property type="match status" value="1"/>
</dbReference>
<dbReference type="PANTHER" id="PTHR47974:SF19">
    <property type="entry name" value="RECEPTOR-LIKE SERINE_THREONINE-PROTEIN KINASE"/>
    <property type="match status" value="1"/>
</dbReference>
<evidence type="ECO:0000256" key="2">
    <source>
        <dbReference type="ARBA" id="ARBA00022692"/>
    </source>
</evidence>
<dbReference type="InterPro" id="IPR003609">
    <property type="entry name" value="Pan_app"/>
</dbReference>
<dbReference type="Proteomes" id="UP000436088">
    <property type="component" value="Unassembled WGS sequence"/>
</dbReference>
<evidence type="ECO:0000313" key="10">
    <source>
        <dbReference type="Proteomes" id="UP000436088"/>
    </source>
</evidence>
<organism evidence="9 10">
    <name type="scientific">Hibiscus syriacus</name>
    <name type="common">Rose of Sharon</name>
    <dbReference type="NCBI Taxonomy" id="106335"/>
    <lineage>
        <taxon>Eukaryota</taxon>
        <taxon>Viridiplantae</taxon>
        <taxon>Streptophyta</taxon>
        <taxon>Embryophyta</taxon>
        <taxon>Tracheophyta</taxon>
        <taxon>Spermatophyta</taxon>
        <taxon>Magnoliopsida</taxon>
        <taxon>eudicotyledons</taxon>
        <taxon>Gunneridae</taxon>
        <taxon>Pentapetalae</taxon>
        <taxon>rosids</taxon>
        <taxon>malvids</taxon>
        <taxon>Malvales</taxon>
        <taxon>Malvaceae</taxon>
        <taxon>Malvoideae</taxon>
        <taxon>Hibiscus</taxon>
    </lineage>
</organism>
<dbReference type="InterPro" id="IPR000719">
    <property type="entry name" value="Prot_kinase_dom"/>
</dbReference>
<proteinExistence type="predicted"/>
<dbReference type="PANTHER" id="PTHR47974">
    <property type="entry name" value="OS07G0415500 PROTEIN"/>
    <property type="match status" value="1"/>
</dbReference>
<evidence type="ECO:0000259" key="8">
    <source>
        <dbReference type="SMART" id="SM00220"/>
    </source>
</evidence>
<evidence type="ECO:0000256" key="3">
    <source>
        <dbReference type="ARBA" id="ARBA00022729"/>
    </source>
</evidence>